<keyword evidence="4 7" id="KW-0812">Transmembrane</keyword>
<keyword evidence="2" id="KW-1003">Cell membrane</keyword>
<reference evidence="9 10" key="1">
    <citation type="submission" date="2015-10" db="EMBL/GenBank/DDBJ databases">
        <title>Genome sequencing and analysis of members of genus Stenotrophomonas.</title>
        <authorList>
            <person name="Patil P.P."/>
            <person name="Midha S."/>
            <person name="Patil P.B."/>
        </authorList>
    </citation>
    <scope>NUCLEOTIDE SEQUENCE [LARGE SCALE GENOMIC DNA]</scope>
    <source>
        <strain evidence="9 10">JCM 16536</strain>
    </source>
</reference>
<dbReference type="OrthoDB" id="8627919at2"/>
<evidence type="ECO:0000256" key="5">
    <source>
        <dbReference type="ARBA" id="ARBA00022989"/>
    </source>
</evidence>
<dbReference type="PANTHER" id="PTHR33362">
    <property type="entry name" value="SIALIC ACID TRAP TRANSPORTER PERMEASE PROTEIN SIAT-RELATED"/>
    <property type="match status" value="1"/>
</dbReference>
<feature type="transmembrane region" description="Helical" evidence="7">
    <location>
        <begin position="47"/>
        <end position="65"/>
    </location>
</feature>
<dbReference type="InterPro" id="IPR004681">
    <property type="entry name" value="TRAP_DctM"/>
</dbReference>
<keyword evidence="7" id="KW-0813">Transport</keyword>
<evidence type="ECO:0000259" key="8">
    <source>
        <dbReference type="Pfam" id="PF06808"/>
    </source>
</evidence>
<feature type="transmembrane region" description="Helical" evidence="7">
    <location>
        <begin position="356"/>
        <end position="385"/>
    </location>
</feature>
<feature type="transmembrane region" description="Helical" evidence="7">
    <location>
        <begin position="316"/>
        <end position="335"/>
    </location>
</feature>
<dbReference type="EMBL" id="LLXU01000050">
    <property type="protein sequence ID" value="KRG46847.1"/>
    <property type="molecule type" value="Genomic_DNA"/>
</dbReference>
<dbReference type="PANTHER" id="PTHR33362:SF2">
    <property type="entry name" value="TRAP TRANSPORTER LARGE PERMEASE PROTEIN"/>
    <property type="match status" value="1"/>
</dbReference>
<comment type="similarity">
    <text evidence="7">Belongs to the TRAP transporter large permease family.</text>
</comment>
<keyword evidence="5 7" id="KW-1133">Transmembrane helix</keyword>
<evidence type="ECO:0000313" key="10">
    <source>
        <dbReference type="Proteomes" id="UP000051802"/>
    </source>
</evidence>
<comment type="subcellular location">
    <subcellularLocation>
        <location evidence="1 7">Cell inner membrane</location>
        <topology evidence="1 7">Multi-pass membrane protein</topology>
    </subcellularLocation>
</comment>
<keyword evidence="10" id="KW-1185">Reference proteome</keyword>
<dbReference type="RefSeq" id="WP_057643889.1">
    <property type="nucleotide sequence ID" value="NZ_LLXU01000050.1"/>
</dbReference>
<evidence type="ECO:0000256" key="2">
    <source>
        <dbReference type="ARBA" id="ARBA00022475"/>
    </source>
</evidence>
<feature type="transmembrane region" description="Helical" evidence="7">
    <location>
        <begin position="278"/>
        <end position="296"/>
    </location>
</feature>
<name>A0A0R0ANQ5_9GAMM</name>
<comment type="subunit">
    <text evidence="7">The complex comprises the extracytoplasmic solute receptor protein and the two transmembrane proteins.</text>
</comment>
<feature type="domain" description="TRAP C4-dicarboxylate transport system permease DctM subunit" evidence="8">
    <location>
        <begin position="7"/>
        <end position="417"/>
    </location>
</feature>
<dbReference type="STRING" id="676599.ARC20_04010"/>
<dbReference type="AlphaFoldDB" id="A0A0R0ANQ5"/>
<evidence type="ECO:0000256" key="7">
    <source>
        <dbReference type="RuleBase" id="RU369079"/>
    </source>
</evidence>
<dbReference type="Pfam" id="PF06808">
    <property type="entry name" value="DctM"/>
    <property type="match status" value="1"/>
</dbReference>
<organism evidence="9 10">
    <name type="scientific">Stenotrophomonas panacihumi</name>
    <dbReference type="NCBI Taxonomy" id="676599"/>
    <lineage>
        <taxon>Bacteria</taxon>
        <taxon>Pseudomonadati</taxon>
        <taxon>Pseudomonadota</taxon>
        <taxon>Gammaproteobacteria</taxon>
        <taxon>Lysobacterales</taxon>
        <taxon>Lysobacteraceae</taxon>
        <taxon>Stenotrophomonas</taxon>
    </lineage>
</organism>
<comment type="caution">
    <text evidence="9">The sequence shown here is derived from an EMBL/GenBank/DDBJ whole genome shotgun (WGS) entry which is preliminary data.</text>
</comment>
<evidence type="ECO:0000256" key="4">
    <source>
        <dbReference type="ARBA" id="ARBA00022692"/>
    </source>
</evidence>
<gene>
    <name evidence="9" type="ORF">ARC20_04010</name>
</gene>
<accession>A0A0R0ANQ5</accession>
<dbReference type="Proteomes" id="UP000051802">
    <property type="component" value="Unassembled WGS sequence"/>
</dbReference>
<feature type="transmembrane region" description="Helical" evidence="7">
    <location>
        <begin position="206"/>
        <end position="229"/>
    </location>
</feature>
<comment type="caution">
    <text evidence="7">Lacks conserved residue(s) required for the propagation of feature annotation.</text>
</comment>
<feature type="transmembrane region" description="Helical" evidence="7">
    <location>
        <begin position="235"/>
        <end position="257"/>
    </location>
</feature>
<evidence type="ECO:0000256" key="6">
    <source>
        <dbReference type="ARBA" id="ARBA00023136"/>
    </source>
</evidence>
<feature type="transmembrane region" description="Helical" evidence="7">
    <location>
        <begin position="171"/>
        <end position="194"/>
    </location>
</feature>
<dbReference type="GO" id="GO:0022857">
    <property type="term" value="F:transmembrane transporter activity"/>
    <property type="evidence" value="ECO:0007669"/>
    <property type="project" value="UniProtKB-UniRule"/>
</dbReference>
<evidence type="ECO:0000256" key="1">
    <source>
        <dbReference type="ARBA" id="ARBA00004429"/>
    </source>
</evidence>
<feature type="transmembrane region" description="Helical" evidence="7">
    <location>
        <begin position="134"/>
        <end position="151"/>
    </location>
</feature>
<proteinExistence type="inferred from homology"/>
<comment type="function">
    <text evidence="7">Part of the tripartite ATP-independent periplasmic (TRAP) transport system.</text>
</comment>
<evidence type="ECO:0000313" key="9">
    <source>
        <dbReference type="EMBL" id="KRG46847.1"/>
    </source>
</evidence>
<feature type="transmembrane region" description="Helical" evidence="7">
    <location>
        <begin position="397"/>
        <end position="421"/>
    </location>
</feature>
<dbReference type="GO" id="GO:0005886">
    <property type="term" value="C:plasma membrane"/>
    <property type="evidence" value="ECO:0007669"/>
    <property type="project" value="UniProtKB-SubCell"/>
</dbReference>
<dbReference type="InterPro" id="IPR010656">
    <property type="entry name" value="DctM"/>
</dbReference>
<keyword evidence="3 7" id="KW-0997">Cell inner membrane</keyword>
<dbReference type="PIRSF" id="PIRSF006066">
    <property type="entry name" value="HI0050"/>
    <property type="match status" value="1"/>
</dbReference>
<sequence>MGIAILLGLFVLLMAIGVPVAYALAVAALATLLYLDLPSVVLVQQISAGSGSASLIAIPLFIFAGELMLRGGISERLIALAASLVGRLRGGLGQVSVLSSLFFGGVSGSAIADVSAVGGTMIPQMVQRGYDRDYAVNVSITAALVALLVPPSHNLILFSAAAGGGISIADLFAAGIVPALLMTVAMMVTGYLVARHRGYGTEPFPGWRAVLLRLVGALPGLGLVLLIFVGIRAGIFTAVESAAIAVVYALLVTALLYRQLKWGEFFAAVTHAARTTGVILFVIATAAVFGWLLAYLQVPTAAVNFLQSFAHSQRMVLLMIVVILLVLGMFMDLAPKILICTPIFLPVVKAYGVDPIHFALVMVLAGGIGLVTPPVGSVLFIGTAIGKISITDSMRTIWPFWLAALGVLLTVAFFPQLSLWLPAMLRAG</sequence>
<dbReference type="NCBIfam" id="TIGR00786">
    <property type="entry name" value="dctM"/>
    <property type="match status" value="1"/>
</dbReference>
<keyword evidence="6 7" id="KW-0472">Membrane</keyword>
<protein>
    <recommendedName>
        <fullName evidence="7">TRAP transporter large permease protein</fullName>
    </recommendedName>
</protein>
<evidence type="ECO:0000256" key="3">
    <source>
        <dbReference type="ARBA" id="ARBA00022519"/>
    </source>
</evidence>